<dbReference type="FunFam" id="1.10.357.140:FF:000008">
    <property type="entry name" value="4-hydroxybenzoate octaprenyltransferase"/>
    <property type="match status" value="1"/>
</dbReference>
<evidence type="ECO:0000256" key="5">
    <source>
        <dbReference type="ARBA" id="ARBA00022679"/>
    </source>
</evidence>
<keyword evidence="9" id="KW-0496">Mitochondrion</keyword>
<comment type="subcellular location">
    <subcellularLocation>
        <location evidence="2">Membrane</location>
        <topology evidence="2">Multi-pass membrane protein</topology>
    </subcellularLocation>
    <subcellularLocation>
        <location evidence="9">Mitochondrion inner membrane</location>
        <topology evidence="9">Multi-pass membrane protein</topology>
        <orientation evidence="9">Matrix side</orientation>
    </subcellularLocation>
</comment>
<evidence type="ECO:0000256" key="4">
    <source>
        <dbReference type="ARBA" id="ARBA00005985"/>
    </source>
</evidence>
<comment type="catalytic activity">
    <reaction evidence="9">
        <text>an all-trans-polyprenyl diphosphate + 4-hydroxybenzoate = a 4-hydroxy-3-(all-trans-polyprenyl)benzoate + diphosphate</text>
        <dbReference type="Rhea" id="RHEA:44504"/>
        <dbReference type="Rhea" id="RHEA-COMP:9514"/>
        <dbReference type="Rhea" id="RHEA-COMP:9564"/>
        <dbReference type="ChEBI" id="CHEBI:17879"/>
        <dbReference type="ChEBI" id="CHEBI:33019"/>
        <dbReference type="ChEBI" id="CHEBI:58914"/>
        <dbReference type="ChEBI" id="CHEBI:78396"/>
        <dbReference type="EC" id="2.5.1.39"/>
    </reaction>
</comment>
<keyword evidence="9" id="KW-0831">Ubiquinone biosynthesis</keyword>
<evidence type="ECO:0000256" key="8">
    <source>
        <dbReference type="ARBA" id="ARBA00023136"/>
    </source>
</evidence>
<dbReference type="GO" id="GO:0008412">
    <property type="term" value="F:4-hydroxybenzoate polyprenyltransferase activity"/>
    <property type="evidence" value="ECO:0007669"/>
    <property type="project" value="UniProtKB-EC"/>
</dbReference>
<comment type="caution">
    <text evidence="10">The sequence shown here is derived from an EMBL/GenBank/DDBJ whole genome shotgun (WGS) entry which is preliminary data.</text>
</comment>
<gene>
    <name evidence="10" type="ORF">GGX14DRAFT_367499</name>
</gene>
<feature type="transmembrane region" description="Helical" evidence="9">
    <location>
        <begin position="91"/>
        <end position="117"/>
    </location>
</feature>
<dbReference type="InterPro" id="IPR039653">
    <property type="entry name" value="Prenyltransferase"/>
</dbReference>
<proteinExistence type="inferred from homology"/>
<keyword evidence="6 9" id="KW-0812">Transmembrane</keyword>
<comment type="similarity">
    <text evidence="4 9">Belongs to the UbiA prenyltransferase family.</text>
</comment>
<dbReference type="PANTHER" id="PTHR11048">
    <property type="entry name" value="PRENYLTRANSFERASES"/>
    <property type="match status" value="1"/>
</dbReference>
<dbReference type="GO" id="GO:0005743">
    <property type="term" value="C:mitochondrial inner membrane"/>
    <property type="evidence" value="ECO:0007669"/>
    <property type="project" value="UniProtKB-SubCell"/>
</dbReference>
<dbReference type="InterPro" id="IPR030470">
    <property type="entry name" value="UbiA_prenylTrfase_CS"/>
</dbReference>
<accession>A0AAD6VCN0</accession>
<comment type="cofactor">
    <cofactor evidence="1 9">
        <name>Mg(2+)</name>
        <dbReference type="ChEBI" id="CHEBI:18420"/>
    </cofactor>
</comment>
<dbReference type="InterPro" id="IPR044878">
    <property type="entry name" value="UbiA_sf"/>
</dbReference>
<dbReference type="PROSITE" id="PS00943">
    <property type="entry name" value="UBIA"/>
    <property type="match status" value="1"/>
</dbReference>
<dbReference type="InterPro" id="IPR006370">
    <property type="entry name" value="HB_polyprenyltransferase-like"/>
</dbReference>
<evidence type="ECO:0000313" key="10">
    <source>
        <dbReference type="EMBL" id="KAJ7206090.1"/>
    </source>
</evidence>
<feature type="transmembrane region" description="Helical" evidence="9">
    <location>
        <begin position="211"/>
        <end position="238"/>
    </location>
</feature>
<dbReference type="EC" id="2.5.1.39" evidence="9"/>
<dbReference type="EMBL" id="JARJCW010000041">
    <property type="protein sequence ID" value="KAJ7206090.1"/>
    <property type="molecule type" value="Genomic_DNA"/>
</dbReference>
<keyword evidence="9" id="KW-0414">Isoprene biosynthesis</keyword>
<sequence length="301" mass="33690">MAAQAKSTWYNYYKLTRLHKFPHGNILSFWPAAWALAMAAFSINLPFRKLLAQTFMFAVRSTLLHSAACILNDICDIDFDRQVERTKNRPLVTGAISVTGATILLSTFVLASIVLLAMCSPSVLLWGLPGIFPFHALYPLMKRWTWWPQAWLGLAMNWSVLVAWISITGRINLQTVGILFAGTICWTIVYDTIYACQDRKDDIAAGIKSTALLFGTYICPILYLFTAAFIACLTYAGISNHQGLPFFLISVGGAVAFFVWQFVTWHVDDVNDCAAKFAANGNLGLIIWVGMILDYYWKTVL</sequence>
<dbReference type="GO" id="GO:0008299">
    <property type="term" value="P:isoprenoid biosynthetic process"/>
    <property type="evidence" value="ECO:0007669"/>
    <property type="project" value="UniProtKB-UniRule"/>
</dbReference>
<dbReference type="HAMAP" id="MF_01635">
    <property type="entry name" value="UbiA"/>
    <property type="match status" value="1"/>
</dbReference>
<dbReference type="Gene3D" id="1.20.120.1780">
    <property type="entry name" value="UbiA prenyltransferase"/>
    <property type="match status" value="1"/>
</dbReference>
<keyword evidence="9" id="KW-0999">Mitochondrion inner membrane</keyword>
<evidence type="ECO:0000256" key="2">
    <source>
        <dbReference type="ARBA" id="ARBA00004141"/>
    </source>
</evidence>
<dbReference type="CDD" id="cd13959">
    <property type="entry name" value="PT_UbiA_COQ2"/>
    <property type="match status" value="1"/>
</dbReference>
<comment type="pathway">
    <text evidence="9">Cofactor biosynthesis; ubiquinone biosynthesis.</text>
</comment>
<keyword evidence="5 9" id="KW-0808">Transferase</keyword>
<feature type="transmembrane region" description="Helical" evidence="9">
    <location>
        <begin position="27"/>
        <end position="47"/>
    </location>
</feature>
<evidence type="ECO:0000256" key="9">
    <source>
        <dbReference type="HAMAP-Rule" id="MF_03189"/>
    </source>
</evidence>
<evidence type="ECO:0000256" key="3">
    <source>
        <dbReference type="ARBA" id="ARBA00005179"/>
    </source>
</evidence>
<organism evidence="10 11">
    <name type="scientific">Mycena pura</name>
    <dbReference type="NCBI Taxonomy" id="153505"/>
    <lineage>
        <taxon>Eukaryota</taxon>
        <taxon>Fungi</taxon>
        <taxon>Dikarya</taxon>
        <taxon>Basidiomycota</taxon>
        <taxon>Agaricomycotina</taxon>
        <taxon>Agaricomycetes</taxon>
        <taxon>Agaricomycetidae</taxon>
        <taxon>Agaricales</taxon>
        <taxon>Marasmiineae</taxon>
        <taxon>Mycenaceae</taxon>
        <taxon>Mycena</taxon>
    </lineage>
</organism>
<evidence type="ECO:0000256" key="1">
    <source>
        <dbReference type="ARBA" id="ARBA00001946"/>
    </source>
</evidence>
<keyword evidence="11" id="KW-1185">Reference proteome</keyword>
<keyword evidence="8 9" id="KW-0472">Membrane</keyword>
<feature type="transmembrane region" description="Helical" evidence="9">
    <location>
        <begin position="123"/>
        <end position="141"/>
    </location>
</feature>
<dbReference type="GO" id="GO:0006744">
    <property type="term" value="P:ubiquinone biosynthetic process"/>
    <property type="evidence" value="ECO:0007669"/>
    <property type="project" value="UniProtKB-UniRule"/>
</dbReference>
<dbReference type="AlphaFoldDB" id="A0AAD6VCN0"/>
<dbReference type="InterPro" id="IPR000537">
    <property type="entry name" value="UbiA_prenyltransferase"/>
</dbReference>
<protein>
    <recommendedName>
        <fullName evidence="9">4-hydroxybenzoate polyprenyltransferase, mitochondrial</fullName>
        <shortName evidence="9">4-HB polyprenyltransferase</shortName>
        <ecNumber evidence="9">2.5.1.39</ecNumber>
    </recommendedName>
    <alternativeName>
        <fullName evidence="9">Para-hydroxybenzoate--polyprenyltransferase</fullName>
        <shortName evidence="9">PHB:PPT</shortName>
        <shortName evidence="9">PHB:polyprenyltransferase</shortName>
    </alternativeName>
</protein>
<dbReference type="Gene3D" id="1.10.357.140">
    <property type="entry name" value="UbiA prenyltransferase"/>
    <property type="match status" value="1"/>
</dbReference>
<dbReference type="PANTHER" id="PTHR11048:SF28">
    <property type="entry name" value="4-HYDROXYBENZOATE POLYPRENYLTRANSFERASE, MITOCHONDRIAL"/>
    <property type="match status" value="1"/>
</dbReference>
<feature type="transmembrane region" description="Helical" evidence="9">
    <location>
        <begin position="244"/>
        <end position="265"/>
    </location>
</feature>
<dbReference type="Pfam" id="PF01040">
    <property type="entry name" value="UbiA"/>
    <property type="match status" value="1"/>
</dbReference>
<feature type="transmembrane region" description="Helical" evidence="9">
    <location>
        <begin position="173"/>
        <end position="190"/>
    </location>
</feature>
<keyword evidence="7 9" id="KW-1133">Transmembrane helix</keyword>
<feature type="transmembrane region" description="Helical" evidence="9">
    <location>
        <begin position="150"/>
        <end position="167"/>
    </location>
</feature>
<evidence type="ECO:0000256" key="6">
    <source>
        <dbReference type="ARBA" id="ARBA00022692"/>
    </source>
</evidence>
<comment type="function">
    <text evidence="9">Catalyzes the prenylation of para-hydroxybenzoate (PHB) with an all-trans polyprenyl group. Mediates the second step in the final reaction sequence of coenzyme Q (CoQ) biosynthesis, which is the condensation of the polyisoprenoid side chain with PHB, generating the first membrane-bound Q intermediate.</text>
</comment>
<evidence type="ECO:0000256" key="7">
    <source>
        <dbReference type="ARBA" id="ARBA00022989"/>
    </source>
</evidence>
<feature type="transmembrane region" description="Helical" evidence="9">
    <location>
        <begin position="277"/>
        <end position="297"/>
    </location>
</feature>
<reference evidence="10" key="1">
    <citation type="submission" date="2023-03" db="EMBL/GenBank/DDBJ databases">
        <title>Massive genome expansion in bonnet fungi (Mycena s.s.) driven by repeated elements and novel gene families across ecological guilds.</title>
        <authorList>
            <consortium name="Lawrence Berkeley National Laboratory"/>
            <person name="Harder C.B."/>
            <person name="Miyauchi S."/>
            <person name="Viragh M."/>
            <person name="Kuo A."/>
            <person name="Thoen E."/>
            <person name="Andreopoulos B."/>
            <person name="Lu D."/>
            <person name="Skrede I."/>
            <person name="Drula E."/>
            <person name="Henrissat B."/>
            <person name="Morin E."/>
            <person name="Kohler A."/>
            <person name="Barry K."/>
            <person name="LaButti K."/>
            <person name="Morin E."/>
            <person name="Salamov A."/>
            <person name="Lipzen A."/>
            <person name="Mereny Z."/>
            <person name="Hegedus B."/>
            <person name="Baldrian P."/>
            <person name="Stursova M."/>
            <person name="Weitz H."/>
            <person name="Taylor A."/>
            <person name="Grigoriev I.V."/>
            <person name="Nagy L.G."/>
            <person name="Martin F."/>
            <person name="Kauserud H."/>
        </authorList>
    </citation>
    <scope>NUCLEOTIDE SEQUENCE</scope>
    <source>
        <strain evidence="10">9144</strain>
    </source>
</reference>
<dbReference type="FunFam" id="1.20.120.1780:FF:000001">
    <property type="entry name" value="4-hydroxybenzoate octaprenyltransferase"/>
    <property type="match status" value="1"/>
</dbReference>
<comment type="pathway">
    <text evidence="3">Secondary metabolite biosynthesis.</text>
</comment>
<evidence type="ECO:0000313" key="11">
    <source>
        <dbReference type="Proteomes" id="UP001219525"/>
    </source>
</evidence>
<dbReference type="Proteomes" id="UP001219525">
    <property type="component" value="Unassembled WGS sequence"/>
</dbReference>
<name>A0AAD6VCN0_9AGAR</name>